<reference evidence="1 2" key="1">
    <citation type="submission" date="2015-11" db="EMBL/GenBank/DDBJ databases">
        <title>Expanding the genomic diversity of Burkholderia species for the development of highly accurate diagnostics.</title>
        <authorList>
            <person name="Sahl J."/>
            <person name="Keim P."/>
            <person name="Wagner D."/>
        </authorList>
    </citation>
    <scope>NUCLEOTIDE SEQUENCE [LARGE SCALE GENOMIC DNA]</scope>
    <source>
        <strain evidence="1 2">MSMB2087WGS</strain>
    </source>
</reference>
<name>A0A106QD41_9BURK</name>
<evidence type="ECO:0000313" key="2">
    <source>
        <dbReference type="Proteomes" id="UP000060630"/>
    </source>
</evidence>
<protein>
    <recommendedName>
        <fullName evidence="3">Type 4 secretion system PilS N-terminal domain-containing protein</fullName>
    </recommendedName>
</protein>
<gene>
    <name evidence="1" type="ORF">WL29_22185</name>
</gene>
<dbReference type="RefSeq" id="WP_060192475.1">
    <property type="nucleotide sequence ID" value="NZ_LPHD01000049.1"/>
</dbReference>
<accession>A0A106QD41</accession>
<evidence type="ECO:0000313" key="1">
    <source>
        <dbReference type="EMBL" id="KWA84078.1"/>
    </source>
</evidence>
<evidence type="ECO:0008006" key="3">
    <source>
        <dbReference type="Google" id="ProtNLM"/>
    </source>
</evidence>
<dbReference type="AlphaFoldDB" id="A0A106QD41"/>
<proteinExistence type="predicted"/>
<organism evidence="1 2">
    <name type="scientific">Burkholderia ubonensis</name>
    <dbReference type="NCBI Taxonomy" id="101571"/>
    <lineage>
        <taxon>Bacteria</taxon>
        <taxon>Pseudomonadati</taxon>
        <taxon>Pseudomonadota</taxon>
        <taxon>Betaproteobacteria</taxon>
        <taxon>Burkholderiales</taxon>
        <taxon>Burkholderiaceae</taxon>
        <taxon>Burkholderia</taxon>
        <taxon>Burkholderia cepacia complex</taxon>
    </lineage>
</organism>
<sequence length="155" mass="15554">MFSLIIAIVSIALVVALVAATMYYGGDSLTQGRTTADAAAFVSGAQQIAGAQAMHLSLTGVVASTVSGGAVGTDLVLDKYLASAPVVKQDAATGGWVLDTVNRLVTNVAASSAVCTQVNKNAGVAVAKQSSAVAADFASLPYGCVSATNTFQFKY</sequence>
<dbReference type="Proteomes" id="UP000060630">
    <property type="component" value="Unassembled WGS sequence"/>
</dbReference>
<dbReference type="EMBL" id="LPHD01000049">
    <property type="protein sequence ID" value="KWA84078.1"/>
    <property type="molecule type" value="Genomic_DNA"/>
</dbReference>
<comment type="caution">
    <text evidence="1">The sequence shown here is derived from an EMBL/GenBank/DDBJ whole genome shotgun (WGS) entry which is preliminary data.</text>
</comment>